<dbReference type="PANTHER" id="PTHR11567">
    <property type="entry name" value="ACID PHOSPHATASE-RELATED"/>
    <property type="match status" value="1"/>
</dbReference>
<comment type="similarity">
    <text evidence="2">Belongs to the histidine acid phosphatase family.</text>
</comment>
<evidence type="ECO:0000256" key="8">
    <source>
        <dbReference type="SAM" id="Phobius"/>
    </source>
</evidence>
<dbReference type="InterPro" id="IPR033379">
    <property type="entry name" value="Acid_Pase_AS"/>
</dbReference>
<dbReference type="AlphaFoldDB" id="A0A564ZD12"/>
<keyword evidence="8" id="KW-0812">Transmembrane</keyword>
<dbReference type="PROSITE" id="PS00778">
    <property type="entry name" value="HIS_ACID_PHOSPHAT_2"/>
    <property type="match status" value="1"/>
</dbReference>
<gene>
    <name evidence="10" type="ORF">WMSIL1_LOCUS14834</name>
</gene>
<keyword evidence="7" id="KW-0325">Glycoprotein</keyword>
<dbReference type="PANTHER" id="PTHR11567:SF211">
    <property type="entry name" value="PROSTATIC ACID PHOSPHATASE"/>
    <property type="match status" value="1"/>
</dbReference>
<feature type="chain" id="PRO_5021730363" description="acid phosphatase" evidence="9">
    <location>
        <begin position="20"/>
        <end position="440"/>
    </location>
</feature>
<dbReference type="SUPFAM" id="SSF53254">
    <property type="entry name" value="Phosphoglycerate mutase-like"/>
    <property type="match status" value="1"/>
</dbReference>
<evidence type="ECO:0000256" key="5">
    <source>
        <dbReference type="ARBA" id="ARBA00022801"/>
    </source>
</evidence>
<keyword evidence="4 9" id="KW-0732">Signal</keyword>
<evidence type="ECO:0000256" key="6">
    <source>
        <dbReference type="ARBA" id="ARBA00023157"/>
    </source>
</evidence>
<dbReference type="InterPro" id="IPR029033">
    <property type="entry name" value="His_PPase_superfam"/>
</dbReference>
<dbReference type="InterPro" id="IPR050645">
    <property type="entry name" value="Histidine_acid_phosphatase"/>
</dbReference>
<evidence type="ECO:0000313" key="10">
    <source>
        <dbReference type="EMBL" id="VUZ57387.1"/>
    </source>
</evidence>
<reference evidence="10 11" key="1">
    <citation type="submission" date="2019-07" db="EMBL/GenBank/DDBJ databases">
        <authorList>
            <person name="Jastrzebski P J."/>
            <person name="Paukszto L."/>
            <person name="Jastrzebski P J."/>
        </authorList>
    </citation>
    <scope>NUCLEOTIDE SEQUENCE [LARGE SCALE GENOMIC DNA]</scope>
    <source>
        <strain evidence="10 11">WMS-il1</strain>
    </source>
</reference>
<dbReference type="EC" id="3.1.3.2" evidence="3"/>
<organism evidence="10 11">
    <name type="scientific">Hymenolepis diminuta</name>
    <name type="common">Rat tapeworm</name>
    <dbReference type="NCBI Taxonomy" id="6216"/>
    <lineage>
        <taxon>Eukaryota</taxon>
        <taxon>Metazoa</taxon>
        <taxon>Spiralia</taxon>
        <taxon>Lophotrochozoa</taxon>
        <taxon>Platyhelminthes</taxon>
        <taxon>Cestoda</taxon>
        <taxon>Eucestoda</taxon>
        <taxon>Cyclophyllidea</taxon>
        <taxon>Hymenolepididae</taxon>
        <taxon>Hymenolepis</taxon>
    </lineage>
</organism>
<dbReference type="PROSITE" id="PS00616">
    <property type="entry name" value="HIS_ACID_PHOSPHAT_1"/>
    <property type="match status" value="1"/>
</dbReference>
<feature type="transmembrane region" description="Helical" evidence="8">
    <location>
        <begin position="385"/>
        <end position="410"/>
    </location>
</feature>
<evidence type="ECO:0000256" key="2">
    <source>
        <dbReference type="ARBA" id="ARBA00005375"/>
    </source>
</evidence>
<dbReference type="Gene3D" id="3.40.50.1240">
    <property type="entry name" value="Phosphoglycerate mutase-like"/>
    <property type="match status" value="1"/>
</dbReference>
<evidence type="ECO:0000256" key="3">
    <source>
        <dbReference type="ARBA" id="ARBA00012646"/>
    </source>
</evidence>
<keyword evidence="11" id="KW-1185">Reference proteome</keyword>
<evidence type="ECO:0000256" key="7">
    <source>
        <dbReference type="ARBA" id="ARBA00023180"/>
    </source>
</evidence>
<dbReference type="Proteomes" id="UP000321570">
    <property type="component" value="Unassembled WGS sequence"/>
</dbReference>
<keyword evidence="5" id="KW-0378">Hydrolase</keyword>
<evidence type="ECO:0000256" key="4">
    <source>
        <dbReference type="ARBA" id="ARBA00022729"/>
    </source>
</evidence>
<dbReference type="EMBL" id="CABIJS010000717">
    <property type="protein sequence ID" value="VUZ57387.1"/>
    <property type="molecule type" value="Genomic_DNA"/>
</dbReference>
<name>A0A564ZD12_HYMDI</name>
<dbReference type="CDD" id="cd07061">
    <property type="entry name" value="HP_HAP_like"/>
    <property type="match status" value="1"/>
</dbReference>
<comment type="catalytic activity">
    <reaction evidence="1">
        <text>a phosphate monoester + H2O = an alcohol + phosphate</text>
        <dbReference type="Rhea" id="RHEA:15017"/>
        <dbReference type="ChEBI" id="CHEBI:15377"/>
        <dbReference type="ChEBI" id="CHEBI:30879"/>
        <dbReference type="ChEBI" id="CHEBI:43474"/>
        <dbReference type="ChEBI" id="CHEBI:67140"/>
        <dbReference type="EC" id="3.1.3.2"/>
    </reaction>
</comment>
<accession>A0A564ZD12</accession>
<dbReference type="GO" id="GO:0003993">
    <property type="term" value="F:acid phosphatase activity"/>
    <property type="evidence" value="ECO:0007669"/>
    <property type="project" value="UniProtKB-EC"/>
</dbReference>
<evidence type="ECO:0000256" key="9">
    <source>
        <dbReference type="SAM" id="SignalP"/>
    </source>
</evidence>
<keyword evidence="6" id="KW-1015">Disulfide bond</keyword>
<evidence type="ECO:0000313" key="11">
    <source>
        <dbReference type="Proteomes" id="UP000321570"/>
    </source>
</evidence>
<keyword evidence="8" id="KW-0472">Membrane</keyword>
<proteinExistence type="inferred from homology"/>
<dbReference type="InterPro" id="IPR000560">
    <property type="entry name" value="His_Pase_clade-2"/>
</dbReference>
<feature type="signal peptide" evidence="9">
    <location>
        <begin position="1"/>
        <end position="19"/>
    </location>
</feature>
<keyword evidence="8" id="KW-1133">Transmembrane helix</keyword>
<sequence>MSKIIYILALLFFTCLINGKHHLIHVHMLFRHGDRSSISPYPFKGYDPSVVWPEGYGQLTQIGIEQHFLLGKWLNGKFNDFVSHNYSVSTFRMRSSDVDRALMSAQAMMAGFFHKSPSSLDKYGLHWRPVPAHTVSKNNDWLLSLAPCARIAQRRKELMQTKEAQALYKEHESTISTMSDFYGIKNVSFADIWMISDDLFCLRSHNATLPPFYTKEVAAELDDLTDHIFQIYFADQELIKLSSGVFLRESFNQMSHFIANGTLEHSKDLPQILAFSAHDTNVAPFLGAFGAYANESKPAYASLVVLELYAPSPDAPNEEFILKLRYKRGWKDDTSEYLQFAACKGQRDAKQGCPFVVVRESVVPLFLTEDEAAESCKTIWIPTRYRVIVGFSLGAFIILFLCTLFAALAISKRRQRQMDRNFSVSGEMPYSPLVSSPSTL</sequence>
<protein>
    <recommendedName>
        <fullName evidence="3">acid phosphatase</fullName>
        <ecNumber evidence="3">3.1.3.2</ecNumber>
    </recommendedName>
</protein>
<evidence type="ECO:0000256" key="1">
    <source>
        <dbReference type="ARBA" id="ARBA00000032"/>
    </source>
</evidence>
<dbReference type="Pfam" id="PF00328">
    <property type="entry name" value="His_Phos_2"/>
    <property type="match status" value="1"/>
</dbReference>